<dbReference type="OrthoDB" id="1918685at2759"/>
<dbReference type="PROSITE" id="PS50013">
    <property type="entry name" value="CHROMO_2"/>
    <property type="match status" value="1"/>
</dbReference>
<feature type="compositionally biased region" description="Acidic residues" evidence="3">
    <location>
        <begin position="123"/>
        <end position="140"/>
    </location>
</feature>
<feature type="compositionally biased region" description="Acidic residues" evidence="3">
    <location>
        <begin position="1424"/>
        <end position="1435"/>
    </location>
</feature>
<feature type="compositionally biased region" description="Pro residues" evidence="3">
    <location>
        <begin position="902"/>
        <end position="912"/>
    </location>
</feature>
<comment type="subcellular location">
    <subcellularLocation>
        <location evidence="1">Nucleus</location>
    </subcellularLocation>
</comment>
<protein>
    <recommendedName>
        <fullName evidence="4">Chromo domain-containing protein</fullName>
    </recommendedName>
</protein>
<feature type="compositionally biased region" description="Low complexity" evidence="3">
    <location>
        <begin position="1018"/>
        <end position="1031"/>
    </location>
</feature>
<feature type="domain" description="Chromo" evidence="4">
    <location>
        <begin position="484"/>
        <end position="545"/>
    </location>
</feature>
<feature type="compositionally biased region" description="Polar residues" evidence="3">
    <location>
        <begin position="1409"/>
        <end position="1419"/>
    </location>
</feature>
<feature type="region of interest" description="Disordered" evidence="3">
    <location>
        <begin position="540"/>
        <end position="622"/>
    </location>
</feature>
<proteinExistence type="predicted"/>
<feature type="compositionally biased region" description="Basic and acidic residues" evidence="3">
    <location>
        <begin position="814"/>
        <end position="826"/>
    </location>
</feature>
<feature type="region of interest" description="Disordered" evidence="3">
    <location>
        <begin position="1216"/>
        <end position="1237"/>
    </location>
</feature>
<accession>A0A653CQA2</accession>
<evidence type="ECO:0000256" key="2">
    <source>
        <dbReference type="ARBA" id="ARBA00023242"/>
    </source>
</evidence>
<evidence type="ECO:0000313" key="6">
    <source>
        <dbReference type="Proteomes" id="UP000410492"/>
    </source>
</evidence>
<keyword evidence="6" id="KW-1185">Reference proteome</keyword>
<evidence type="ECO:0000313" key="5">
    <source>
        <dbReference type="EMBL" id="VEN49447.1"/>
    </source>
</evidence>
<dbReference type="GO" id="GO:0005694">
    <property type="term" value="C:chromosome"/>
    <property type="evidence" value="ECO:0007669"/>
    <property type="project" value="UniProtKB-ARBA"/>
</dbReference>
<feature type="region of interest" description="Disordered" evidence="3">
    <location>
        <begin position="1"/>
        <end position="37"/>
    </location>
</feature>
<gene>
    <name evidence="5" type="ORF">CALMAC_LOCUS10555</name>
</gene>
<dbReference type="EMBL" id="CAACVG010008354">
    <property type="protein sequence ID" value="VEN49447.1"/>
    <property type="molecule type" value="Genomic_DNA"/>
</dbReference>
<reference evidence="5 6" key="1">
    <citation type="submission" date="2019-01" db="EMBL/GenBank/DDBJ databases">
        <authorList>
            <person name="Sayadi A."/>
        </authorList>
    </citation>
    <scope>NUCLEOTIDE SEQUENCE [LARGE SCALE GENOMIC DNA]</scope>
</reference>
<feature type="compositionally biased region" description="Low complexity" evidence="3">
    <location>
        <begin position="1388"/>
        <end position="1399"/>
    </location>
</feature>
<feature type="compositionally biased region" description="Low complexity" evidence="3">
    <location>
        <begin position="93"/>
        <end position="107"/>
    </location>
</feature>
<keyword evidence="2" id="KW-0539">Nucleus</keyword>
<feature type="compositionally biased region" description="Acidic residues" evidence="3">
    <location>
        <begin position="959"/>
        <end position="977"/>
    </location>
</feature>
<dbReference type="InterPro" id="IPR016197">
    <property type="entry name" value="Chromo-like_dom_sf"/>
</dbReference>
<dbReference type="InterPro" id="IPR023780">
    <property type="entry name" value="Chromo_domain"/>
</dbReference>
<evidence type="ECO:0000256" key="3">
    <source>
        <dbReference type="SAM" id="MobiDB-lite"/>
    </source>
</evidence>
<evidence type="ECO:0000256" key="1">
    <source>
        <dbReference type="ARBA" id="ARBA00004123"/>
    </source>
</evidence>
<sequence>MDEKSDALCTEPVEAPAEAEAVESAGSGGDADFSASSCSELTATALDALISEATAEDPPSEVASGTEGSAATTETLPPETETPVTSDTLTVPTEESSIISMSETTTSPQEVVDDNTQDNTQDSIEENNQENIDEGVQENTEENKIQEDIQETSQEDSQQNSEESIQEEIENGAASSEEKSAEETVVDAAEEPVADKQDEEKPEEDATLPLCDLEEELKRLHGGEEAAAEIKENDVGPKDALESVGLVEKKQLQETLATLATGTPQRKTADRGASKPLTKISDLEEMLSADDVLKDAEVIQNSQKDLTEMDLLVCGRCHDVFHIVQDFQQHKTQNCAQSNVSSICETETKPQVWGFTLWKNKQQKNAKKKGEVLPSSWAVYQKWCQLPEKNKSAWIAAGQTLLAFNKVGTAKLTEIRKAKSDSKDPLALDGLDSNKENAVITVTRAPVTVAKPIRVNKEIAVMPKINDNSNKALRTVRSTETREYAVEKIVAKRFNPKRKTWEYQVKWENFSSDENTWEPVGNLHHCKQMVELFEEQLKKQKMEKAKQQQQQANIAKMKGRPAFTSPGSSKLGSPGTRPQRTSKQKALDQVKQWCGNISDEDDSARGTKRHHEDVDSDDSFEKKMKWEDLSDDSADEFKPPVKTTPKKIEQVTPKTQHQIQIIKNGVGKSTPLPQNILIPDANGVVRINQKQLPALSTGVYIMSKTAGIIKLDSSTSKVATSGGQTVVKVAPKIGQTQIKIVKKDGSFSGQQIIQVPSGQKGAAGHRATPQKPAIGHKVVPTKTTPPIKVYKPVITKVKRVESGSGGVAKGAEPPTKKPTPEVVKKTPEMKKAIETATRAVAKAKEEPKKPVTLEQPGVQEDSDDGLEELPFPDEIKVPEPESPPGDFILDPITGKIAGVEYPPAPDPEPLPEPMEEEKAADTLDNIVKLAAADITEEDLKSETPMEIEEPVIQEPTLNQEEEEEEEEHAEDQQESEEETRKQTPLVIRRADVIGAPATAPPHPRTVVRSSSGTALRRQSSGGQQLQQQQSGASILNRALTTSTAPKQRTVVQVGPGGTTQRIVQQRVVSHVVPRGTTTTTVLNPIVRPAVGHHQHTYTRTRPQAPKQRLSQHGQQVHRVVRSPQIVQQPPQKVYYTTKVVQQQQPTMTRRIGSTTIRSTPLVNHSPTGMGKPPVRVVQTASGGHRYVQRKEPTVVRQGEKKIVQQKVHHKPRTIISMPSLSGDEDTISPPEQKSVLSGGRVVSQQETALHQAVASAMEQESLEAAALADAEAAAKQGAANAAADAPQQATLTAGELGTFTLADSDNPIFITGDDGTVYQVAGQNEHGQTILLTQGADGQQQCLLVTNELADGADNVAATTSATADEETNQHQQQQQQQAEQQEHQQQEEQQQQQEEQQQMTMQDDGGATNVTEPLSINTGHDADGEEAGDGDGDGNDQVVAQVVRTEPPSPGGTHKVVVMLPDGNLMMTQVSPEEYASLELE</sequence>
<feature type="compositionally biased region" description="Polar residues" evidence="3">
    <location>
        <begin position="565"/>
        <end position="581"/>
    </location>
</feature>
<dbReference type="Proteomes" id="UP000410492">
    <property type="component" value="Unassembled WGS sequence"/>
</dbReference>
<dbReference type="Pfam" id="PF00385">
    <property type="entry name" value="Chromo"/>
    <property type="match status" value="1"/>
</dbReference>
<dbReference type="Gene3D" id="2.40.50.40">
    <property type="match status" value="1"/>
</dbReference>
<feature type="region of interest" description="Disordered" evidence="3">
    <location>
        <begin position="840"/>
        <end position="920"/>
    </location>
</feature>
<organism evidence="5 6">
    <name type="scientific">Callosobruchus maculatus</name>
    <name type="common">Southern cowpea weevil</name>
    <name type="synonym">Pulse bruchid</name>
    <dbReference type="NCBI Taxonomy" id="64391"/>
    <lineage>
        <taxon>Eukaryota</taxon>
        <taxon>Metazoa</taxon>
        <taxon>Ecdysozoa</taxon>
        <taxon>Arthropoda</taxon>
        <taxon>Hexapoda</taxon>
        <taxon>Insecta</taxon>
        <taxon>Pterygota</taxon>
        <taxon>Neoptera</taxon>
        <taxon>Endopterygota</taxon>
        <taxon>Coleoptera</taxon>
        <taxon>Polyphaga</taxon>
        <taxon>Cucujiformia</taxon>
        <taxon>Chrysomeloidea</taxon>
        <taxon>Chrysomelidae</taxon>
        <taxon>Bruchinae</taxon>
        <taxon>Bruchini</taxon>
        <taxon>Callosobruchus</taxon>
    </lineage>
</organism>
<feature type="region of interest" description="Disordered" evidence="3">
    <location>
        <begin position="49"/>
        <end position="210"/>
    </location>
</feature>
<evidence type="ECO:0000259" key="4">
    <source>
        <dbReference type="PROSITE" id="PS50013"/>
    </source>
</evidence>
<feature type="compositionally biased region" description="Acidic residues" evidence="3">
    <location>
        <begin position="860"/>
        <end position="871"/>
    </location>
</feature>
<dbReference type="PROSITE" id="PS00598">
    <property type="entry name" value="CHROMO_1"/>
    <property type="match status" value="1"/>
</dbReference>
<dbReference type="SMART" id="SM00298">
    <property type="entry name" value="CHROMO"/>
    <property type="match status" value="1"/>
</dbReference>
<feature type="compositionally biased region" description="Basic and acidic residues" evidence="3">
    <location>
        <begin position="842"/>
        <end position="851"/>
    </location>
</feature>
<name>A0A653CQA2_CALMS</name>
<feature type="region of interest" description="Disordered" evidence="3">
    <location>
        <begin position="803"/>
        <end position="826"/>
    </location>
</feature>
<feature type="compositionally biased region" description="Polar residues" evidence="3">
    <location>
        <begin position="1007"/>
        <end position="1017"/>
    </location>
</feature>
<feature type="compositionally biased region" description="Low complexity" evidence="3">
    <location>
        <begin position="1370"/>
        <end position="1380"/>
    </location>
</feature>
<dbReference type="GO" id="GO:0005634">
    <property type="term" value="C:nucleus"/>
    <property type="evidence" value="ECO:0007669"/>
    <property type="project" value="UniProtKB-SubCell"/>
</dbReference>
<feature type="compositionally biased region" description="Low complexity" evidence="3">
    <location>
        <begin position="547"/>
        <end position="556"/>
    </location>
</feature>
<feature type="region of interest" description="Disordered" evidence="3">
    <location>
        <begin position="934"/>
        <end position="1032"/>
    </location>
</feature>
<feature type="compositionally biased region" description="Low complexity" evidence="3">
    <location>
        <begin position="11"/>
        <end position="37"/>
    </location>
</feature>
<dbReference type="SUPFAM" id="SSF54160">
    <property type="entry name" value="Chromo domain-like"/>
    <property type="match status" value="1"/>
</dbReference>
<feature type="compositionally biased region" description="Low complexity" evidence="3">
    <location>
        <begin position="72"/>
        <end position="85"/>
    </location>
</feature>
<feature type="region of interest" description="Disordered" evidence="3">
    <location>
        <begin position="1360"/>
        <end position="1455"/>
    </location>
</feature>
<dbReference type="InterPro" id="IPR000953">
    <property type="entry name" value="Chromo/chromo_shadow_dom"/>
</dbReference>
<dbReference type="InterPro" id="IPR023779">
    <property type="entry name" value="Chromodomain_CS"/>
</dbReference>